<sequence length="302" mass="31518">MSKRILAVALMASVVSAHAAVIGGSTNTSKIDPKASTLLPFGADKPGLSINGSSIVINLEDGPIKHINQKYSNTPINSSPTQNVNGALNPKYLTLKDVNPVIGLFTNPTLGQVWYEKRAYDTQIYSVRQIADPAIPAAPKFGGLVIAKVPNLPAGTSVYFGEWAPRAGNPSTGSDTNLNLNSADHTVWYVGENPTGNTTGLATANYNVLGVNQHTPGQNDFYTGVLTAAFGSANPSLSGSLVRGSDQINFAGTVINNTNGTFAKGNEIKGQFYGAGAAALAGYTTRGTTDTRDDIAFGGRKQ</sequence>
<evidence type="ECO:0008006" key="5">
    <source>
        <dbReference type="Google" id="ProtNLM"/>
    </source>
</evidence>
<dbReference type="EMBL" id="QETA01000001">
    <property type="protein sequence ID" value="PWF25476.1"/>
    <property type="molecule type" value="Genomic_DNA"/>
</dbReference>
<dbReference type="RefSeq" id="WP_109060879.1">
    <property type="nucleotide sequence ID" value="NZ_QETA01000001.1"/>
</dbReference>
<feature type="signal peptide" evidence="2">
    <location>
        <begin position="1"/>
        <end position="19"/>
    </location>
</feature>
<evidence type="ECO:0000313" key="4">
    <source>
        <dbReference type="Proteomes" id="UP000245212"/>
    </source>
</evidence>
<name>A0A2V1K2M5_9BURK</name>
<dbReference type="SUPFAM" id="SSF56925">
    <property type="entry name" value="OMPA-like"/>
    <property type="match status" value="1"/>
</dbReference>
<comment type="caution">
    <text evidence="3">The sequence shown here is derived from an EMBL/GenBank/DDBJ whole genome shotgun (WGS) entry which is preliminary data.</text>
</comment>
<keyword evidence="4" id="KW-1185">Reference proteome</keyword>
<evidence type="ECO:0000256" key="1">
    <source>
        <dbReference type="ARBA" id="ARBA00004442"/>
    </source>
</evidence>
<feature type="chain" id="PRO_5015848077" description="Transferrin-binding protein B C-lobe/N-lobe beta barrel domain-containing protein" evidence="2">
    <location>
        <begin position="20"/>
        <end position="302"/>
    </location>
</feature>
<protein>
    <recommendedName>
        <fullName evidence="5">Transferrin-binding protein B C-lobe/N-lobe beta barrel domain-containing protein</fullName>
    </recommendedName>
</protein>
<dbReference type="NCBIfam" id="NF041636">
    <property type="entry name" value="slam_lipo"/>
    <property type="match status" value="1"/>
</dbReference>
<dbReference type="GO" id="GO:0009279">
    <property type="term" value="C:cell outer membrane"/>
    <property type="evidence" value="ECO:0007669"/>
    <property type="project" value="UniProtKB-SubCell"/>
</dbReference>
<dbReference type="AlphaFoldDB" id="A0A2V1K2M5"/>
<dbReference type="Proteomes" id="UP000245212">
    <property type="component" value="Unassembled WGS sequence"/>
</dbReference>
<keyword evidence="2" id="KW-0732">Signal</keyword>
<dbReference type="InterPro" id="IPR054843">
    <property type="entry name" value="Slam_hemophilin_C"/>
</dbReference>
<evidence type="ECO:0000256" key="2">
    <source>
        <dbReference type="SAM" id="SignalP"/>
    </source>
</evidence>
<proteinExistence type="predicted"/>
<reference evidence="4" key="1">
    <citation type="submission" date="2018-05" db="EMBL/GenBank/DDBJ databases">
        <authorList>
            <person name="Li Y."/>
        </authorList>
    </citation>
    <scope>NUCLEOTIDE SEQUENCE [LARGE SCALE GENOMIC DNA]</scope>
    <source>
        <strain evidence="4">3d-2-2</strain>
    </source>
</reference>
<accession>A0A2V1K2M5</accession>
<organism evidence="3 4">
    <name type="scientific">Corticimicrobacter populi</name>
    <dbReference type="NCBI Taxonomy" id="2175229"/>
    <lineage>
        <taxon>Bacteria</taxon>
        <taxon>Pseudomonadati</taxon>
        <taxon>Pseudomonadota</taxon>
        <taxon>Betaproteobacteria</taxon>
        <taxon>Burkholderiales</taxon>
        <taxon>Alcaligenaceae</taxon>
        <taxon>Corticimicrobacter</taxon>
    </lineage>
</organism>
<evidence type="ECO:0000313" key="3">
    <source>
        <dbReference type="EMBL" id="PWF25476.1"/>
    </source>
</evidence>
<comment type="subcellular location">
    <subcellularLocation>
        <location evidence="1">Cell outer membrane</location>
    </subcellularLocation>
</comment>
<gene>
    <name evidence="3" type="ORF">DD235_04940</name>
</gene>
<dbReference type="InterPro" id="IPR011250">
    <property type="entry name" value="OMP/PagP_B-barrel"/>
</dbReference>